<dbReference type="Proteomes" id="UP000237798">
    <property type="component" value="Unassembled WGS sequence"/>
</dbReference>
<protein>
    <submittedName>
        <fullName evidence="1">Uncharacterized protein</fullName>
    </submittedName>
</protein>
<evidence type="ECO:0000313" key="1">
    <source>
        <dbReference type="EMBL" id="PRR85519.1"/>
    </source>
</evidence>
<dbReference type="EMBL" id="PVXP01000015">
    <property type="protein sequence ID" value="PRR85519.1"/>
    <property type="molecule type" value="Genomic_DNA"/>
</dbReference>
<proteinExistence type="predicted"/>
<reference evidence="1 2" key="1">
    <citation type="submission" date="2018-03" db="EMBL/GenBank/DDBJ databases">
        <title>Genome sequence of Clostridium luticellarii DSM 29923.</title>
        <authorList>
            <person name="Poehlein A."/>
            <person name="Daniel R."/>
        </authorList>
    </citation>
    <scope>NUCLEOTIDE SEQUENCE [LARGE SCALE GENOMIC DNA]</scope>
    <source>
        <strain evidence="1 2">DSM 29923</strain>
    </source>
</reference>
<keyword evidence="2" id="KW-1185">Reference proteome</keyword>
<gene>
    <name evidence="1" type="ORF">CLLU_14400</name>
</gene>
<comment type="caution">
    <text evidence="1">The sequence shown here is derived from an EMBL/GenBank/DDBJ whole genome shotgun (WGS) entry which is preliminary data.</text>
</comment>
<accession>A0A2T0BNR0</accession>
<organism evidence="1 2">
    <name type="scientific">Clostridium luticellarii</name>
    <dbReference type="NCBI Taxonomy" id="1691940"/>
    <lineage>
        <taxon>Bacteria</taxon>
        <taxon>Bacillati</taxon>
        <taxon>Bacillota</taxon>
        <taxon>Clostridia</taxon>
        <taxon>Eubacteriales</taxon>
        <taxon>Clostridiaceae</taxon>
        <taxon>Clostridium</taxon>
    </lineage>
</organism>
<dbReference type="RefSeq" id="WP_106009029.1">
    <property type="nucleotide sequence ID" value="NZ_PVXP01000015.1"/>
</dbReference>
<name>A0A2T0BNR0_9CLOT</name>
<dbReference type="AlphaFoldDB" id="A0A2T0BNR0"/>
<sequence length="137" mass="15770">MDKITIIKDFLNKGMKEITRPGDKELLEKRLNKVENAEITEDMLHHIVYLLDALEIISDKIPELDKNINWIINTEGPKLTEVFIVPNEQLSKIQIPSWLASKNGLATSFKAVITKETEKAIQINYETWLPKSQTIIK</sequence>
<evidence type="ECO:0000313" key="2">
    <source>
        <dbReference type="Proteomes" id="UP000237798"/>
    </source>
</evidence>